<sequence length="62" mass="7259">MLTDSRGRKYIKDIDINRILQIKSSHLTGNYYLKIKEIIKLLIGFIQSVVIFIKVRPKIIIS</sequence>
<name>A0A382VPQ6_9ZZZZ</name>
<organism evidence="1">
    <name type="scientific">marine metagenome</name>
    <dbReference type="NCBI Taxonomy" id="408172"/>
    <lineage>
        <taxon>unclassified sequences</taxon>
        <taxon>metagenomes</taxon>
        <taxon>ecological metagenomes</taxon>
    </lineage>
</organism>
<evidence type="ECO:0000313" key="1">
    <source>
        <dbReference type="EMBL" id="SVD47995.1"/>
    </source>
</evidence>
<accession>A0A382VPQ6</accession>
<feature type="non-terminal residue" evidence="1">
    <location>
        <position position="62"/>
    </location>
</feature>
<dbReference type="AlphaFoldDB" id="A0A382VPQ6"/>
<reference evidence="1" key="1">
    <citation type="submission" date="2018-05" db="EMBL/GenBank/DDBJ databases">
        <authorList>
            <person name="Lanie J.A."/>
            <person name="Ng W.-L."/>
            <person name="Kazmierczak K.M."/>
            <person name="Andrzejewski T.M."/>
            <person name="Davidsen T.M."/>
            <person name="Wayne K.J."/>
            <person name="Tettelin H."/>
            <person name="Glass J.I."/>
            <person name="Rusch D."/>
            <person name="Podicherti R."/>
            <person name="Tsui H.-C.T."/>
            <person name="Winkler M.E."/>
        </authorList>
    </citation>
    <scope>NUCLEOTIDE SEQUENCE</scope>
</reference>
<dbReference type="EMBL" id="UINC01153332">
    <property type="protein sequence ID" value="SVD47995.1"/>
    <property type="molecule type" value="Genomic_DNA"/>
</dbReference>
<gene>
    <name evidence="1" type="ORF">METZ01_LOCUS400849</name>
</gene>
<proteinExistence type="predicted"/>
<protein>
    <submittedName>
        <fullName evidence="1">Uncharacterized protein</fullName>
    </submittedName>
</protein>